<dbReference type="GO" id="GO:0005789">
    <property type="term" value="C:endoplasmic reticulum membrane"/>
    <property type="evidence" value="ECO:0007669"/>
    <property type="project" value="TreeGrafter"/>
</dbReference>
<dbReference type="FunFam" id="1.20.1110.10:FF:000023">
    <property type="entry name" value="Cation-transporting ATPase"/>
    <property type="match status" value="1"/>
</dbReference>
<feature type="transmembrane region" description="Helical" evidence="12">
    <location>
        <begin position="1076"/>
        <end position="1094"/>
    </location>
</feature>
<accession>A0A8C8S3E8</accession>
<dbReference type="Pfam" id="PF12409">
    <property type="entry name" value="P5-ATPase"/>
    <property type="match status" value="1"/>
</dbReference>
<evidence type="ECO:0000256" key="8">
    <source>
        <dbReference type="ARBA" id="ARBA00022967"/>
    </source>
</evidence>
<organism evidence="14 15">
    <name type="scientific">Pelusios castaneus</name>
    <name type="common">West African mud turtle</name>
    <dbReference type="NCBI Taxonomy" id="367368"/>
    <lineage>
        <taxon>Eukaryota</taxon>
        <taxon>Metazoa</taxon>
        <taxon>Chordata</taxon>
        <taxon>Craniata</taxon>
        <taxon>Vertebrata</taxon>
        <taxon>Euteleostomi</taxon>
        <taxon>Archelosauria</taxon>
        <taxon>Testudinata</taxon>
        <taxon>Testudines</taxon>
        <taxon>Pleurodira</taxon>
        <taxon>Pelomedusidae</taxon>
        <taxon>Pelusios</taxon>
    </lineage>
</organism>
<dbReference type="SFLD" id="SFLDS00003">
    <property type="entry name" value="Haloacid_Dehalogenase"/>
    <property type="match status" value="1"/>
</dbReference>
<evidence type="ECO:0000313" key="14">
    <source>
        <dbReference type="Ensembl" id="ENSPCEP00000013438.1"/>
    </source>
</evidence>
<feature type="transmembrane region" description="Helical" evidence="12">
    <location>
        <begin position="958"/>
        <end position="977"/>
    </location>
</feature>
<comment type="subcellular location">
    <subcellularLocation>
        <location evidence="1 12">Membrane</location>
        <topology evidence="1 12">Multi-pass membrane protein</topology>
    </subcellularLocation>
</comment>
<comment type="catalytic activity">
    <reaction evidence="11 12">
        <text>ATP + H2O = ADP + phosphate + H(+)</text>
        <dbReference type="Rhea" id="RHEA:13065"/>
        <dbReference type="ChEBI" id="CHEBI:15377"/>
        <dbReference type="ChEBI" id="CHEBI:15378"/>
        <dbReference type="ChEBI" id="CHEBI:30616"/>
        <dbReference type="ChEBI" id="CHEBI:43474"/>
        <dbReference type="ChEBI" id="CHEBI:456216"/>
    </reaction>
</comment>
<keyword evidence="3 12" id="KW-0812">Transmembrane</keyword>
<evidence type="ECO:0000256" key="7">
    <source>
        <dbReference type="ARBA" id="ARBA00022842"/>
    </source>
</evidence>
<dbReference type="PROSITE" id="PS00154">
    <property type="entry name" value="ATPASE_E1_E2"/>
    <property type="match status" value="1"/>
</dbReference>
<dbReference type="SUPFAM" id="SSF81653">
    <property type="entry name" value="Calcium ATPase, transduction domain A"/>
    <property type="match status" value="1"/>
</dbReference>
<dbReference type="InterPro" id="IPR018303">
    <property type="entry name" value="ATPase_P-typ_P_site"/>
</dbReference>
<dbReference type="AlphaFoldDB" id="A0A8C8S3E8"/>
<dbReference type="Gene3D" id="3.40.1110.10">
    <property type="entry name" value="Calcium-transporting ATPase, cytoplasmic domain N"/>
    <property type="match status" value="1"/>
</dbReference>
<dbReference type="NCBIfam" id="TIGR01494">
    <property type="entry name" value="ATPase_P-type"/>
    <property type="match status" value="1"/>
</dbReference>
<sequence length="1247" mass="138429">MWYWKWHLHIREELLPNDNALLIDHQCRASSWSLSISLNHGPPGCSDGVRAHRSDSDTHVEIFGYKTQGCRKALCIAGYILSCGLLRLVFYWKPAWDVWANCIPCGLHEADVTLLRTTDEFQIYSRKKVTWISVSALNKFRPDYPIIADENSLINKAIMKPDLKVRCIQVQKIRYVWNNPEKQFQKVGSLEDSHTCSDIHTKFGSGLTREEQDTRRLICGPNAIDVQVLPIWKLLIKEVLNPFYVFQLFSVCLWFAEDYKEYATAIIVMSLLSIALTVYELRMQSLKLHRLVKSHNSVKVTVCRKKEGFQELASCQLVPGDVLALTGDKALMPCDAILIGGGCIVNESVLTGESIPVTKTQLPQADDGRPWRTRCAEDYRRHVLFCGTEVVQTRADGSGPARAVVLRTGFNTAKGDLVRSILYPKPMNFKLYRDALRFLMCLIAFATIGMIYAVCVFALNGVKAGEVVKKALDVITIAVPPALPAALATGIIYTQGRLKKKGIFCISPQRINVCGQLNLICFDKTGTLTEDGLDLWGVIAAEGNSFQKVHRFTSGRSLLWGPVCRAMVSCHSLLVLDGKIQGDPLDLKMFEATNWVNEDLAKNGEFTPAVIIKPGPKASNVPVEGIAVLHQFPFSSALQRMSVIAQEIGGEQQVFMKGAPETVAEFCRPETVPSSFARELQFYAAGGFRVIGLAYKILQAGKEAAGLTREEAESDLTFLGLLIMENRLKAETKPVLEELSAARIRSVMVTGDNIQTAVTVAKNAAMVSQTSQVILVEANELSGSPTASITWKLMEETKPKDYRDLVSASWPASRHDTYHFAMSGKSYQVIAQRFRHLLPKFLINGTIFARMSPAQKSNLVEEFQKLDYIVGMCGDGANDCGALKMAHAGISLSPQEASVASPFTSQTPSIECVPELIRQGRAALVTSFCMFKYMALYSTIQYLGILLLYWQLNSFGNYQFLFQDLAITTLIGATMSLNGAYPKLVPYRPPSQLISPPLLLSVVLNSLFSLCMQVFGFVMVQRQPWYAQHNIHSACGSGNESHVENSTSVAPTGFNGTENAALREGVDNGYRSYENTTVWLLSTMNCLLVALVFSKGKPFRQPAVANVAVCALVMLGHSNAHWVTGCHLSVSQLVCTPIFWRISMMLMLLVTFAISFVVEEAIIENRALWTLLKRCFRYQSKSLYKRLQRMLEQDSAWPPLNETVFSETRVIPMGESRAAYSNPVFESDATQGDAQDKAAAGPCFKDV</sequence>
<dbReference type="PRINTS" id="PR00121">
    <property type="entry name" value="NAKATPASE"/>
</dbReference>
<dbReference type="Proteomes" id="UP000694393">
    <property type="component" value="Unplaced"/>
</dbReference>
<evidence type="ECO:0000256" key="1">
    <source>
        <dbReference type="ARBA" id="ARBA00004141"/>
    </source>
</evidence>
<protein>
    <recommendedName>
        <fullName evidence="12">Cation-transporting ATPase</fullName>
        <ecNumber evidence="12">7.2.2.-</ecNumber>
    </recommendedName>
</protein>
<dbReference type="InterPro" id="IPR023298">
    <property type="entry name" value="ATPase_P-typ_TM_dom_sf"/>
</dbReference>
<evidence type="ECO:0000259" key="13">
    <source>
        <dbReference type="SMART" id="SM00831"/>
    </source>
</evidence>
<dbReference type="GO" id="GO:0005524">
    <property type="term" value="F:ATP binding"/>
    <property type="evidence" value="ECO:0007669"/>
    <property type="project" value="UniProtKB-UniRule"/>
</dbReference>
<feature type="transmembrane region" description="Helical" evidence="12">
    <location>
        <begin position="1138"/>
        <end position="1158"/>
    </location>
</feature>
<dbReference type="InterPro" id="IPR059000">
    <property type="entry name" value="ATPase_P-type_domA"/>
</dbReference>
<dbReference type="GO" id="GO:0046872">
    <property type="term" value="F:metal ion binding"/>
    <property type="evidence" value="ECO:0007669"/>
    <property type="project" value="UniProtKB-UniRule"/>
</dbReference>
<keyword evidence="7 12" id="KW-0460">Magnesium</keyword>
<dbReference type="PANTHER" id="PTHR45630:SF1">
    <property type="entry name" value="CATION-TRANSPORTING ATPASE 13A4-RELATED"/>
    <property type="match status" value="1"/>
</dbReference>
<dbReference type="FunFam" id="3.40.50.1000:FF:000075">
    <property type="entry name" value="Cation-transporting ATPase"/>
    <property type="match status" value="1"/>
</dbReference>
<dbReference type="InterPro" id="IPR044492">
    <property type="entry name" value="P_typ_ATPase_HD_dom"/>
</dbReference>
<evidence type="ECO:0000256" key="11">
    <source>
        <dbReference type="ARBA" id="ARBA00049360"/>
    </source>
</evidence>
<evidence type="ECO:0000256" key="10">
    <source>
        <dbReference type="ARBA" id="ARBA00023136"/>
    </source>
</evidence>
<dbReference type="Pfam" id="PF13246">
    <property type="entry name" value="Cation_ATPase"/>
    <property type="match status" value="1"/>
</dbReference>
<dbReference type="InterPro" id="IPR047819">
    <property type="entry name" value="P5A-ATPase_N"/>
</dbReference>
<dbReference type="Pfam" id="PF00690">
    <property type="entry name" value="Cation_ATPase_N"/>
    <property type="match status" value="1"/>
</dbReference>
<dbReference type="CDD" id="cd07542">
    <property type="entry name" value="P-type_ATPase_cation"/>
    <property type="match status" value="1"/>
</dbReference>
<dbReference type="InterPro" id="IPR047821">
    <property type="entry name" value="P5B-type_ATPase"/>
</dbReference>
<dbReference type="InterPro" id="IPR036412">
    <property type="entry name" value="HAD-like_sf"/>
</dbReference>
<keyword evidence="15" id="KW-1185">Reference proteome</keyword>
<dbReference type="Gene3D" id="2.70.150.10">
    <property type="entry name" value="Calcium-transporting ATPase, cytoplasmic transduction domain A"/>
    <property type="match status" value="1"/>
</dbReference>
<dbReference type="Gene3D" id="1.20.1110.10">
    <property type="entry name" value="Calcium-transporting ATPase, transmembrane domain"/>
    <property type="match status" value="1"/>
</dbReference>
<keyword evidence="4 12" id="KW-0479">Metal-binding</keyword>
<dbReference type="SFLD" id="SFLDG00002">
    <property type="entry name" value="C1.7:_P-type_atpase_like"/>
    <property type="match status" value="1"/>
</dbReference>
<dbReference type="GO" id="GO:0016887">
    <property type="term" value="F:ATP hydrolysis activity"/>
    <property type="evidence" value="ECO:0007669"/>
    <property type="project" value="InterPro"/>
</dbReference>
<dbReference type="GO" id="GO:0006874">
    <property type="term" value="P:intracellular calcium ion homeostasis"/>
    <property type="evidence" value="ECO:0007669"/>
    <property type="project" value="TreeGrafter"/>
</dbReference>
<evidence type="ECO:0000256" key="12">
    <source>
        <dbReference type="RuleBase" id="RU362082"/>
    </source>
</evidence>
<evidence type="ECO:0000256" key="6">
    <source>
        <dbReference type="ARBA" id="ARBA00022840"/>
    </source>
</evidence>
<dbReference type="SFLD" id="SFLDF00027">
    <property type="entry name" value="p-type_atpase"/>
    <property type="match status" value="1"/>
</dbReference>
<dbReference type="FunFam" id="3.40.1110.10:FF:000028">
    <property type="entry name" value="Cation-transporting ATPase"/>
    <property type="match status" value="1"/>
</dbReference>
<comment type="similarity">
    <text evidence="2 12">Belongs to the cation transport ATPase (P-type) (TC 3.A.3) family. Type V subfamily.</text>
</comment>
<dbReference type="InterPro" id="IPR006544">
    <property type="entry name" value="P-type_TPase_V"/>
</dbReference>
<dbReference type="InterPro" id="IPR004014">
    <property type="entry name" value="ATPase_P-typ_cation-transptr_N"/>
</dbReference>
<feature type="domain" description="Cation-transporting P-type ATPase N-terminal" evidence="13">
    <location>
        <begin position="186"/>
        <end position="259"/>
    </location>
</feature>
<dbReference type="NCBIfam" id="TIGR01657">
    <property type="entry name" value="P-ATPase-V"/>
    <property type="match status" value="1"/>
</dbReference>
<dbReference type="InterPro" id="IPR001757">
    <property type="entry name" value="P_typ_ATPase"/>
</dbReference>
<feature type="transmembrane region" description="Helical" evidence="12">
    <location>
        <begin position="262"/>
        <end position="281"/>
    </location>
</feature>
<evidence type="ECO:0000256" key="4">
    <source>
        <dbReference type="ARBA" id="ARBA00022723"/>
    </source>
</evidence>
<evidence type="ECO:0000313" key="15">
    <source>
        <dbReference type="Proteomes" id="UP000694393"/>
    </source>
</evidence>
<dbReference type="Pfam" id="PF00122">
    <property type="entry name" value="E1-E2_ATPase"/>
    <property type="match status" value="1"/>
</dbReference>
<evidence type="ECO:0000256" key="2">
    <source>
        <dbReference type="ARBA" id="ARBA00006000"/>
    </source>
</evidence>
<feature type="transmembrane region" description="Helical" evidence="12">
    <location>
        <begin position="1103"/>
        <end position="1123"/>
    </location>
</feature>
<feature type="transmembrane region" description="Helical" evidence="12">
    <location>
        <begin position="471"/>
        <end position="493"/>
    </location>
</feature>
<dbReference type="SUPFAM" id="SSF56784">
    <property type="entry name" value="HAD-like"/>
    <property type="match status" value="1"/>
</dbReference>
<reference evidence="14" key="2">
    <citation type="submission" date="2025-09" db="UniProtKB">
        <authorList>
            <consortium name="Ensembl"/>
        </authorList>
    </citation>
    <scope>IDENTIFICATION</scope>
</reference>
<dbReference type="GO" id="GO:0015662">
    <property type="term" value="F:P-type ion transporter activity"/>
    <property type="evidence" value="ECO:0007669"/>
    <property type="project" value="InterPro"/>
</dbReference>
<dbReference type="GO" id="GO:0031902">
    <property type="term" value="C:late endosome membrane"/>
    <property type="evidence" value="ECO:0007669"/>
    <property type="project" value="TreeGrafter"/>
</dbReference>
<dbReference type="GO" id="GO:0019829">
    <property type="term" value="F:ATPase-coupled monoatomic cation transmembrane transporter activity"/>
    <property type="evidence" value="ECO:0007669"/>
    <property type="project" value="UniProtKB-UniRule"/>
</dbReference>
<keyword evidence="10 12" id="KW-0472">Membrane</keyword>
<dbReference type="Ensembl" id="ENSPCET00000013932.1">
    <property type="protein sequence ID" value="ENSPCEP00000013438.1"/>
    <property type="gene ID" value="ENSPCEG00000009407.1"/>
</dbReference>
<dbReference type="SUPFAM" id="SSF81660">
    <property type="entry name" value="Metal cation-transporting ATPase, ATP-binding domain N"/>
    <property type="match status" value="1"/>
</dbReference>
<evidence type="ECO:0000256" key="9">
    <source>
        <dbReference type="ARBA" id="ARBA00022989"/>
    </source>
</evidence>
<evidence type="ECO:0000256" key="5">
    <source>
        <dbReference type="ARBA" id="ARBA00022741"/>
    </source>
</evidence>
<dbReference type="InterPro" id="IPR008250">
    <property type="entry name" value="ATPase_P-typ_transduc_dom_A_sf"/>
</dbReference>
<feature type="transmembrane region" description="Helical" evidence="12">
    <location>
        <begin position="998"/>
        <end position="1020"/>
    </location>
</feature>
<dbReference type="InterPro" id="IPR023214">
    <property type="entry name" value="HAD_sf"/>
</dbReference>
<evidence type="ECO:0000256" key="3">
    <source>
        <dbReference type="ARBA" id="ARBA00022692"/>
    </source>
</evidence>
<dbReference type="PRINTS" id="PR00119">
    <property type="entry name" value="CATATPASE"/>
</dbReference>
<dbReference type="FunFam" id="2.70.150.10:FF:000060">
    <property type="entry name" value="Cation-transporting ATPase"/>
    <property type="match status" value="1"/>
</dbReference>
<keyword evidence="5 12" id="KW-0547">Nucleotide-binding</keyword>
<reference evidence="14" key="1">
    <citation type="submission" date="2025-08" db="UniProtKB">
        <authorList>
            <consortium name="Ensembl"/>
        </authorList>
    </citation>
    <scope>IDENTIFICATION</scope>
</reference>
<feature type="transmembrane region" description="Helical" evidence="12">
    <location>
        <begin position="934"/>
        <end position="952"/>
    </location>
</feature>
<proteinExistence type="inferred from homology"/>
<feature type="transmembrane region" description="Helical" evidence="12">
    <location>
        <begin position="435"/>
        <end position="459"/>
    </location>
</feature>
<dbReference type="InterPro" id="IPR023299">
    <property type="entry name" value="ATPase_P-typ_cyto_dom_N"/>
</dbReference>
<keyword evidence="8 12" id="KW-1278">Translocase</keyword>
<dbReference type="SMART" id="SM00831">
    <property type="entry name" value="Cation_ATPase_N"/>
    <property type="match status" value="1"/>
</dbReference>
<dbReference type="Gene3D" id="3.40.50.1000">
    <property type="entry name" value="HAD superfamily/HAD-like"/>
    <property type="match status" value="1"/>
</dbReference>
<keyword evidence="9 12" id="KW-1133">Transmembrane helix</keyword>
<dbReference type="GO" id="GO:0015203">
    <property type="term" value="F:polyamine transmembrane transporter activity"/>
    <property type="evidence" value="ECO:0007669"/>
    <property type="project" value="TreeGrafter"/>
</dbReference>
<keyword evidence="6 12" id="KW-0067">ATP-binding</keyword>
<dbReference type="SUPFAM" id="SSF81665">
    <property type="entry name" value="Calcium ATPase, transmembrane domain M"/>
    <property type="match status" value="1"/>
</dbReference>
<name>A0A8C8S3E8_9SAUR</name>
<dbReference type="PANTHER" id="PTHR45630">
    <property type="entry name" value="CATION-TRANSPORTING ATPASE-RELATED"/>
    <property type="match status" value="1"/>
</dbReference>
<dbReference type="EC" id="7.2.2.-" evidence="12"/>